<dbReference type="InterPro" id="IPR046347">
    <property type="entry name" value="bZIP_sf"/>
</dbReference>
<keyword evidence="11" id="KW-1185">Reference proteome</keyword>
<keyword evidence="5" id="KW-0238">DNA-binding</keyword>
<dbReference type="PROSITE" id="PS50217">
    <property type="entry name" value="BZIP"/>
    <property type="match status" value="1"/>
</dbReference>
<dbReference type="Proteomes" id="UP001497457">
    <property type="component" value="Chromosome 1b"/>
</dbReference>
<dbReference type="SUPFAM" id="SSF57959">
    <property type="entry name" value="Leucine zipper domain"/>
    <property type="match status" value="1"/>
</dbReference>
<comment type="subcellular location">
    <subcellularLocation>
        <location evidence="2">Endoplasmic reticulum membrane</location>
        <topology evidence="2">Single-pass membrane protein</topology>
    </subcellularLocation>
    <subcellularLocation>
        <location evidence="1">Nucleus</location>
    </subcellularLocation>
</comment>
<dbReference type="Gene3D" id="1.20.5.170">
    <property type="match status" value="1"/>
</dbReference>
<keyword evidence="6" id="KW-0804">Transcription</keyword>
<protein>
    <recommendedName>
        <fullName evidence="9">BZIP domain-containing protein</fullName>
    </recommendedName>
</protein>
<feature type="compositionally biased region" description="Acidic residues" evidence="8">
    <location>
        <begin position="115"/>
        <end position="130"/>
    </location>
</feature>
<dbReference type="PROSITE" id="PS00036">
    <property type="entry name" value="BZIP_BASIC"/>
    <property type="match status" value="1"/>
</dbReference>
<evidence type="ECO:0000256" key="3">
    <source>
        <dbReference type="ARBA" id="ARBA00007163"/>
    </source>
</evidence>
<dbReference type="PANTHER" id="PTHR47416">
    <property type="entry name" value="BASIC-LEUCINE ZIPPER TRANSCRIPTION FACTOR F-RELATED"/>
    <property type="match status" value="1"/>
</dbReference>
<evidence type="ECO:0000256" key="8">
    <source>
        <dbReference type="SAM" id="MobiDB-lite"/>
    </source>
</evidence>
<dbReference type="GO" id="GO:0005789">
    <property type="term" value="C:endoplasmic reticulum membrane"/>
    <property type="evidence" value="ECO:0007669"/>
    <property type="project" value="UniProtKB-SubCell"/>
</dbReference>
<evidence type="ECO:0000256" key="2">
    <source>
        <dbReference type="ARBA" id="ARBA00004389"/>
    </source>
</evidence>
<dbReference type="InterPro" id="IPR004827">
    <property type="entry name" value="bZIP"/>
</dbReference>
<keyword evidence="7" id="KW-0539">Nucleus</keyword>
<evidence type="ECO:0000256" key="6">
    <source>
        <dbReference type="ARBA" id="ARBA00023163"/>
    </source>
</evidence>
<feature type="region of interest" description="Disordered" evidence="8">
    <location>
        <begin position="90"/>
        <end position="149"/>
    </location>
</feature>
<dbReference type="GO" id="GO:0003677">
    <property type="term" value="F:DNA binding"/>
    <property type="evidence" value="ECO:0007669"/>
    <property type="project" value="UniProtKB-KW"/>
</dbReference>
<dbReference type="PANTHER" id="PTHR47416:SF6">
    <property type="entry name" value="BZIP DOMAIN-CONTAINING PROTEIN"/>
    <property type="match status" value="1"/>
</dbReference>
<reference evidence="10" key="1">
    <citation type="submission" date="2024-10" db="EMBL/GenBank/DDBJ databases">
        <authorList>
            <person name="Ryan C."/>
        </authorList>
    </citation>
    <scope>NUCLEOTIDE SEQUENCE [LARGE SCALE GENOMIC DNA]</scope>
</reference>
<dbReference type="SMART" id="SM00338">
    <property type="entry name" value="BRLZ"/>
    <property type="match status" value="1"/>
</dbReference>
<dbReference type="EMBL" id="OZ075111">
    <property type="protein sequence ID" value="CAL4889447.1"/>
    <property type="molecule type" value="Genomic_DNA"/>
</dbReference>
<evidence type="ECO:0000256" key="7">
    <source>
        <dbReference type="ARBA" id="ARBA00023242"/>
    </source>
</evidence>
<name>A0ABC8VER9_9POAL</name>
<dbReference type="Pfam" id="PF00170">
    <property type="entry name" value="bZIP_1"/>
    <property type="match status" value="1"/>
</dbReference>
<sequence length="317" mass="33747">MPAAGVGGGGEYDLPLEEVDAVLASFSGDPAAVFAPLPAPEAGTGTGASRELLAAAEGLREGLGEVEKFLMEDYEDEAGVDGVDEFLDGILVGDGEDDGSPKSAGEISADGASAGEDEEAMVGADGGDDPDGQKKRRRMRNRDSAMKSRERKKLYVKDLEMKSKFLEAECGRLSYALQCCAAENMALRQSLLKDRPVVAPTAMQESAVLTETLPLVSLLWLVSIVCLFLTPGMPNKSLAAPSSLGRDLAKLARTSTNGVKMFQMTTNNDGPRSLELVRLGRCCRGTRARIKSPLLPWYAVPAILRRRSSCKPSLTCC</sequence>
<gene>
    <name evidence="10" type="ORF">URODEC1_LOCUS2710</name>
</gene>
<organism evidence="10 11">
    <name type="scientific">Urochloa decumbens</name>
    <dbReference type="NCBI Taxonomy" id="240449"/>
    <lineage>
        <taxon>Eukaryota</taxon>
        <taxon>Viridiplantae</taxon>
        <taxon>Streptophyta</taxon>
        <taxon>Embryophyta</taxon>
        <taxon>Tracheophyta</taxon>
        <taxon>Spermatophyta</taxon>
        <taxon>Magnoliopsida</taxon>
        <taxon>Liliopsida</taxon>
        <taxon>Poales</taxon>
        <taxon>Poaceae</taxon>
        <taxon>PACMAD clade</taxon>
        <taxon>Panicoideae</taxon>
        <taxon>Panicodae</taxon>
        <taxon>Paniceae</taxon>
        <taxon>Melinidinae</taxon>
        <taxon>Urochloa</taxon>
    </lineage>
</organism>
<proteinExistence type="inferred from homology"/>
<evidence type="ECO:0000256" key="5">
    <source>
        <dbReference type="ARBA" id="ARBA00023125"/>
    </source>
</evidence>
<dbReference type="AlphaFoldDB" id="A0ABC8VER9"/>
<evidence type="ECO:0000256" key="1">
    <source>
        <dbReference type="ARBA" id="ARBA00004123"/>
    </source>
</evidence>
<comment type="similarity">
    <text evidence="3">Belongs to the bZIP family.</text>
</comment>
<feature type="domain" description="BZIP" evidence="9">
    <location>
        <begin position="131"/>
        <end position="173"/>
    </location>
</feature>
<evidence type="ECO:0000313" key="11">
    <source>
        <dbReference type="Proteomes" id="UP001497457"/>
    </source>
</evidence>
<keyword evidence="4" id="KW-0805">Transcription regulation</keyword>
<evidence type="ECO:0000259" key="9">
    <source>
        <dbReference type="PROSITE" id="PS50217"/>
    </source>
</evidence>
<accession>A0ABC8VER9</accession>
<evidence type="ECO:0000256" key="4">
    <source>
        <dbReference type="ARBA" id="ARBA00023015"/>
    </source>
</evidence>
<evidence type="ECO:0000313" key="10">
    <source>
        <dbReference type="EMBL" id="CAL4889447.1"/>
    </source>
</evidence>
<dbReference type="GO" id="GO:0005634">
    <property type="term" value="C:nucleus"/>
    <property type="evidence" value="ECO:0007669"/>
    <property type="project" value="UniProtKB-SubCell"/>
</dbReference>
<dbReference type="CDD" id="cd14704">
    <property type="entry name" value="bZIP_HY5-like"/>
    <property type="match status" value="1"/>
</dbReference>